<proteinExistence type="predicted"/>
<keyword evidence="1" id="KW-1133">Transmembrane helix</keyword>
<feature type="transmembrane region" description="Helical" evidence="1">
    <location>
        <begin position="21"/>
        <end position="48"/>
    </location>
</feature>
<evidence type="ECO:0000256" key="1">
    <source>
        <dbReference type="SAM" id="Phobius"/>
    </source>
</evidence>
<organism evidence="2 3">
    <name type="scientific">Streptomyces microflavus</name>
    <name type="common">Streptomyces lipmanii</name>
    <dbReference type="NCBI Taxonomy" id="1919"/>
    <lineage>
        <taxon>Bacteria</taxon>
        <taxon>Bacillati</taxon>
        <taxon>Actinomycetota</taxon>
        <taxon>Actinomycetes</taxon>
        <taxon>Kitasatosporales</taxon>
        <taxon>Streptomycetaceae</taxon>
        <taxon>Streptomyces</taxon>
    </lineage>
</organism>
<dbReference type="EMBL" id="BLWD01000002">
    <property type="protein sequence ID" value="GFN09549.1"/>
    <property type="molecule type" value="Genomic_DNA"/>
</dbReference>
<name>A0A7J0D4W3_STRMI</name>
<dbReference type="RefSeq" id="WP_032754617.1">
    <property type="nucleotide sequence ID" value="NZ_BMUG01000005.1"/>
</dbReference>
<reference evidence="2 3" key="1">
    <citation type="submission" date="2020-05" db="EMBL/GenBank/DDBJ databases">
        <title>Whole genome shotgun sequence of Streptomyces microflavus NBRC 13062.</title>
        <authorList>
            <person name="Komaki H."/>
            <person name="Tamura T."/>
        </authorList>
    </citation>
    <scope>NUCLEOTIDE SEQUENCE [LARGE SCALE GENOMIC DNA]</scope>
    <source>
        <strain evidence="2 3">NBRC 13062</strain>
    </source>
</reference>
<keyword evidence="1" id="KW-0472">Membrane</keyword>
<evidence type="ECO:0000313" key="3">
    <source>
        <dbReference type="Proteomes" id="UP000498740"/>
    </source>
</evidence>
<sequence>MTSFIKTPAQRAEEAREAKAGAALAAFATALLLLPLLAFILMLVFGAIHGAFTVWPAIGYGTSVLYILGIDLVAFLSKRFRK</sequence>
<accession>A0A7J0D4W3</accession>
<evidence type="ECO:0000313" key="2">
    <source>
        <dbReference type="EMBL" id="GFN09549.1"/>
    </source>
</evidence>
<comment type="caution">
    <text evidence="2">The sequence shown here is derived from an EMBL/GenBank/DDBJ whole genome shotgun (WGS) entry which is preliminary data.</text>
</comment>
<feature type="transmembrane region" description="Helical" evidence="1">
    <location>
        <begin position="54"/>
        <end position="76"/>
    </location>
</feature>
<keyword evidence="1" id="KW-0812">Transmembrane</keyword>
<dbReference type="Proteomes" id="UP000498740">
    <property type="component" value="Unassembled WGS sequence"/>
</dbReference>
<protein>
    <submittedName>
        <fullName evidence="2">Uncharacterized protein</fullName>
    </submittedName>
</protein>
<gene>
    <name evidence="2" type="ORF">Smic_81050</name>
</gene>
<dbReference type="AlphaFoldDB" id="A0A7J0D4W3"/>